<dbReference type="InterPro" id="IPR000719">
    <property type="entry name" value="Prot_kinase_dom"/>
</dbReference>
<dbReference type="InterPro" id="IPR040976">
    <property type="entry name" value="Pkinase_fungal"/>
</dbReference>
<keyword evidence="2" id="KW-0472">Membrane</keyword>
<protein>
    <recommendedName>
        <fullName evidence="8">Protein kinase domain-containing protein</fullName>
    </recommendedName>
</protein>
<dbReference type="Gene3D" id="1.10.510.10">
    <property type="entry name" value="Transferase(Phosphotransferase) domain 1"/>
    <property type="match status" value="1"/>
</dbReference>
<feature type="transmembrane region" description="Helical" evidence="2">
    <location>
        <begin position="12"/>
        <end position="32"/>
    </location>
</feature>
<dbReference type="EMBL" id="SGPJ01000228">
    <property type="protein sequence ID" value="THG96535.1"/>
    <property type="molecule type" value="Genomic_DNA"/>
</dbReference>
<evidence type="ECO:0000256" key="3">
    <source>
        <dbReference type="SAM" id="SignalP"/>
    </source>
</evidence>
<evidence type="ECO:0000259" key="5">
    <source>
        <dbReference type="PROSITE" id="PS50042"/>
    </source>
</evidence>
<gene>
    <name evidence="6" type="ORF">EW026_g5316</name>
</gene>
<organism evidence="6 7">
    <name type="scientific">Hermanssonia centrifuga</name>
    <dbReference type="NCBI Taxonomy" id="98765"/>
    <lineage>
        <taxon>Eukaryota</taxon>
        <taxon>Fungi</taxon>
        <taxon>Dikarya</taxon>
        <taxon>Basidiomycota</taxon>
        <taxon>Agaricomycotina</taxon>
        <taxon>Agaricomycetes</taxon>
        <taxon>Polyporales</taxon>
        <taxon>Meruliaceae</taxon>
        <taxon>Hermanssonia</taxon>
    </lineage>
</organism>
<dbReference type="PANTHER" id="PTHR38248:SF2">
    <property type="entry name" value="FUNK1 11"/>
    <property type="match status" value="1"/>
</dbReference>
<dbReference type="PANTHER" id="PTHR38248">
    <property type="entry name" value="FUNK1 6"/>
    <property type="match status" value="1"/>
</dbReference>
<keyword evidence="2" id="KW-0812">Transmembrane</keyword>
<feature type="domain" description="Cyclic nucleotide-binding" evidence="5">
    <location>
        <begin position="157"/>
        <end position="187"/>
    </location>
</feature>
<proteinExistence type="predicted"/>
<dbReference type="AlphaFoldDB" id="A0A4S4KEH9"/>
<dbReference type="GO" id="GO:0005524">
    <property type="term" value="F:ATP binding"/>
    <property type="evidence" value="ECO:0007669"/>
    <property type="project" value="InterPro"/>
</dbReference>
<evidence type="ECO:0000313" key="7">
    <source>
        <dbReference type="Proteomes" id="UP000309038"/>
    </source>
</evidence>
<reference evidence="6 7" key="1">
    <citation type="submission" date="2019-02" db="EMBL/GenBank/DDBJ databases">
        <title>Genome sequencing of the rare red list fungi Phlebia centrifuga.</title>
        <authorList>
            <person name="Buettner E."/>
            <person name="Kellner H."/>
        </authorList>
    </citation>
    <scope>NUCLEOTIDE SEQUENCE [LARGE SCALE GENOMIC DNA]</scope>
    <source>
        <strain evidence="6 7">DSM 108282</strain>
    </source>
</reference>
<evidence type="ECO:0000256" key="1">
    <source>
        <dbReference type="SAM" id="MobiDB-lite"/>
    </source>
</evidence>
<dbReference type="InterPro" id="IPR000595">
    <property type="entry name" value="cNMP-bd_dom"/>
</dbReference>
<dbReference type="InterPro" id="IPR011009">
    <property type="entry name" value="Kinase-like_dom_sf"/>
</dbReference>
<feature type="signal peptide" evidence="3">
    <location>
        <begin position="1"/>
        <end position="22"/>
    </location>
</feature>
<evidence type="ECO:0000259" key="4">
    <source>
        <dbReference type="PROSITE" id="PS50011"/>
    </source>
</evidence>
<evidence type="ECO:0000313" key="6">
    <source>
        <dbReference type="EMBL" id="THG96535.1"/>
    </source>
</evidence>
<keyword evidence="3" id="KW-0732">Signal</keyword>
<dbReference type="GO" id="GO:0004672">
    <property type="term" value="F:protein kinase activity"/>
    <property type="evidence" value="ECO:0007669"/>
    <property type="project" value="InterPro"/>
</dbReference>
<comment type="caution">
    <text evidence="6">The sequence shown here is derived from an EMBL/GenBank/DDBJ whole genome shotgun (WGS) entry which is preliminary data.</text>
</comment>
<evidence type="ECO:0008006" key="8">
    <source>
        <dbReference type="Google" id="ProtNLM"/>
    </source>
</evidence>
<dbReference type="Proteomes" id="UP000309038">
    <property type="component" value="Unassembled WGS sequence"/>
</dbReference>
<sequence>MAGSAHMTEPRILFLTHICVCAAPLVAHWGGWTSQHLANLRKDAQPLTGKQMPTKSCGVCAILYEEIRDADSPSDPFNFIFEHKPVVHFFSSISYARSDELGWDPTVRLLKDDQQTPQYDITVRTEDGEKLVYRTLELISDLAVESAIGKGTRVWKVIRLRNGEPFGEPAVLKDSWVDKDRPREGTICQELRSFAGPVEPPPGLADALLTVECYGDVFIEPGPDLIYLDHTIQLPTTQPPNCGISPPPVWSVGRYKIHHRIVFKEICTPMMNSSAFQNVFRVLGQACLALQALHTAGWVHRDISSANILIDNTGRAKLIDLEYAKKVDEECAKEMRVGTAKFMAAELILRRYQYRRMRTPELMAHLPPKRNREEDYRLLFDTQSLPPIESPPPAPRLPSPKPKPPFRYNAIHDFESLWWLTTYYVFKMEAVVDRTSTSLPKPQLKNLEQQRVHADKLSYDRSWRDVVMLNTDAFIESVHALDPSVRPFGMIMEQWRKKILRAYYQAEETLIPDAKSAMQGLYSEFAKDLVWISDALASKTVMIEETWTNEEPVVVTVAKETSKRKREDDEDKSEQKAEEPADSPRSRKRARNTCPPHMVDGPAARTRARLKAKAR</sequence>
<feature type="chain" id="PRO_5020398380" description="Protein kinase domain-containing protein" evidence="3">
    <location>
        <begin position="23"/>
        <end position="615"/>
    </location>
</feature>
<feature type="domain" description="Protein kinase" evidence="4">
    <location>
        <begin position="95"/>
        <end position="504"/>
    </location>
</feature>
<dbReference type="PROSITE" id="PS50042">
    <property type="entry name" value="CNMP_BINDING_3"/>
    <property type="match status" value="1"/>
</dbReference>
<dbReference type="Pfam" id="PF17667">
    <property type="entry name" value="Pkinase_fungal"/>
    <property type="match status" value="2"/>
</dbReference>
<name>A0A4S4KEH9_9APHY</name>
<dbReference type="PROSITE" id="PS50011">
    <property type="entry name" value="PROTEIN_KINASE_DOM"/>
    <property type="match status" value="1"/>
</dbReference>
<feature type="compositionally biased region" description="Basic residues" evidence="1">
    <location>
        <begin position="606"/>
        <end position="615"/>
    </location>
</feature>
<feature type="region of interest" description="Disordered" evidence="1">
    <location>
        <begin position="559"/>
        <end position="615"/>
    </location>
</feature>
<evidence type="ECO:0000256" key="2">
    <source>
        <dbReference type="SAM" id="Phobius"/>
    </source>
</evidence>
<feature type="compositionally biased region" description="Basic and acidic residues" evidence="1">
    <location>
        <begin position="573"/>
        <end position="585"/>
    </location>
</feature>
<dbReference type="SMART" id="SM00220">
    <property type="entry name" value="S_TKc"/>
    <property type="match status" value="1"/>
</dbReference>
<keyword evidence="2" id="KW-1133">Transmembrane helix</keyword>
<accession>A0A4S4KEH9</accession>
<keyword evidence="7" id="KW-1185">Reference proteome</keyword>
<dbReference type="SUPFAM" id="SSF56112">
    <property type="entry name" value="Protein kinase-like (PK-like)"/>
    <property type="match status" value="1"/>
</dbReference>